<reference evidence="1 2" key="1">
    <citation type="journal article" date="2010" name="Proc. Natl. Acad. Sci. U.S.A.">
        <title>A Nitrospira metagenome illuminates the physiology and evolution of globally important nitrite-oxidizing bacteria.</title>
        <authorList>
            <person name="Lucker S."/>
            <person name="Wagner M."/>
            <person name="Maixner F."/>
            <person name="Pelletier E."/>
            <person name="Koch H."/>
            <person name="Vacherie B."/>
            <person name="Rattei T."/>
            <person name="Sinninghe Damste J."/>
            <person name="Spieck E."/>
            <person name="Le Paslier D."/>
            <person name="Daims H."/>
        </authorList>
    </citation>
    <scope>NUCLEOTIDE SEQUENCE [LARGE SCALE GENOMIC DNA]</scope>
</reference>
<dbReference type="OrthoDB" id="7061297at2"/>
<dbReference type="Gene3D" id="2.160.20.80">
    <property type="entry name" value="E3 ubiquitin-protein ligase SopA"/>
    <property type="match status" value="1"/>
</dbReference>
<proteinExistence type="predicted"/>
<dbReference type="Proteomes" id="UP000001660">
    <property type="component" value="Chromosome"/>
</dbReference>
<sequence length="122" mass="13665">MENTKPPAIGLRISNDPMYRLLREGCIKEFNVKRAGGEAVDLTRCDLRGLDLRGLETDGLDFSECYFRQADLRGIDFRNAKLEGASINAAKISGAYFPIELSASEIELSLLHGTRMRYQPKP</sequence>
<dbReference type="STRING" id="330214.NIDE1874"/>
<dbReference type="InterPro" id="IPR016933">
    <property type="entry name" value="UCP029688_pentapep"/>
</dbReference>
<dbReference type="AlphaFoldDB" id="D8PEE2"/>
<accession>D8PEE2</accession>
<keyword evidence="2" id="KW-1185">Reference proteome</keyword>
<dbReference type="Pfam" id="PF00805">
    <property type="entry name" value="Pentapeptide"/>
    <property type="match status" value="1"/>
</dbReference>
<dbReference type="InterPro" id="IPR001646">
    <property type="entry name" value="5peptide_repeat"/>
</dbReference>
<evidence type="ECO:0000313" key="1">
    <source>
        <dbReference type="EMBL" id="CBK41601.1"/>
    </source>
</evidence>
<gene>
    <name evidence="1" type="ORF">NIDE1874</name>
</gene>
<dbReference type="EMBL" id="FP929003">
    <property type="protein sequence ID" value="CBK41601.1"/>
    <property type="molecule type" value="Genomic_DNA"/>
</dbReference>
<evidence type="ECO:0008006" key="3">
    <source>
        <dbReference type="Google" id="ProtNLM"/>
    </source>
</evidence>
<protein>
    <recommendedName>
        <fullName evidence="3">Pentapeptide repeat protein</fullName>
    </recommendedName>
</protein>
<dbReference type="SUPFAM" id="SSF141571">
    <property type="entry name" value="Pentapeptide repeat-like"/>
    <property type="match status" value="1"/>
</dbReference>
<dbReference type="eggNOG" id="COG1357">
    <property type="taxonomic scope" value="Bacteria"/>
</dbReference>
<dbReference type="PIRSF" id="PIRSF029688">
    <property type="entry name" value="UCP29688_pentapep"/>
    <property type="match status" value="1"/>
</dbReference>
<organism evidence="1 2">
    <name type="scientific">Nitrospira defluvii</name>
    <dbReference type="NCBI Taxonomy" id="330214"/>
    <lineage>
        <taxon>Bacteria</taxon>
        <taxon>Pseudomonadati</taxon>
        <taxon>Nitrospirota</taxon>
        <taxon>Nitrospiria</taxon>
        <taxon>Nitrospirales</taxon>
        <taxon>Nitrospiraceae</taxon>
        <taxon>Nitrospira</taxon>
    </lineage>
</organism>
<dbReference type="HOGENOM" id="CLU_2132328_0_0_0"/>
<evidence type="ECO:0000313" key="2">
    <source>
        <dbReference type="Proteomes" id="UP000001660"/>
    </source>
</evidence>
<dbReference type="KEGG" id="nde:NIDE1874"/>
<name>D8PEE2_9BACT</name>